<dbReference type="EMBL" id="WMQE01000020">
    <property type="protein sequence ID" value="MTK21676.1"/>
    <property type="molecule type" value="Genomic_DNA"/>
</dbReference>
<gene>
    <name evidence="1" type="ORF">GMA92_09615</name>
</gene>
<evidence type="ECO:0000313" key="1">
    <source>
        <dbReference type="EMBL" id="MTK21676.1"/>
    </source>
</evidence>
<organism evidence="1 2">
    <name type="scientific">Turicibacter sanguinis</name>
    <dbReference type="NCBI Taxonomy" id="154288"/>
    <lineage>
        <taxon>Bacteria</taxon>
        <taxon>Bacillati</taxon>
        <taxon>Bacillota</taxon>
        <taxon>Erysipelotrichia</taxon>
        <taxon>Erysipelotrichales</taxon>
        <taxon>Turicibacteraceae</taxon>
        <taxon>Turicibacter</taxon>
    </lineage>
</organism>
<comment type="caution">
    <text evidence="1">The sequence shown here is derived from an EMBL/GenBank/DDBJ whole genome shotgun (WGS) entry which is preliminary data.</text>
</comment>
<proteinExistence type="predicted"/>
<evidence type="ECO:0008006" key="3">
    <source>
        <dbReference type="Google" id="ProtNLM"/>
    </source>
</evidence>
<accession>A0A9X5APM2</accession>
<sequence>MSVKSKKYSKQNFHCESGIDLNNLSQWFKEEMVFTYLPDGIYYGKTGLVELKAGKTGPRLIINVSLKDDDGMNVALKYSTQFSPDNYFLKRLFLEFEIDLQAYPLDLESLAGVYVRATVKNNGPYCNVVDMIPLEEEEINNFITQSRADSVRLEFESSEDTVSTVEETNHLVGEQASCSEQVENIEDDLDLDLDLDDLDVGVSDEELEDFIFEEGDEL</sequence>
<reference evidence="1 2" key="1">
    <citation type="journal article" date="2019" name="Nat. Med.">
        <title>A library of human gut bacterial isolates paired with longitudinal multiomics data enables mechanistic microbiome research.</title>
        <authorList>
            <person name="Poyet M."/>
            <person name="Groussin M."/>
            <person name="Gibbons S.M."/>
            <person name="Avila-Pacheco J."/>
            <person name="Jiang X."/>
            <person name="Kearney S.M."/>
            <person name="Perrotta A.R."/>
            <person name="Berdy B."/>
            <person name="Zhao S."/>
            <person name="Lieberman T.D."/>
            <person name="Swanson P.K."/>
            <person name="Smith M."/>
            <person name="Roesemann S."/>
            <person name="Alexander J.E."/>
            <person name="Rich S.A."/>
            <person name="Livny J."/>
            <person name="Vlamakis H."/>
            <person name="Clish C."/>
            <person name="Bullock K."/>
            <person name="Deik A."/>
            <person name="Scott J."/>
            <person name="Pierce K.A."/>
            <person name="Xavier R.J."/>
            <person name="Alm E.J."/>
        </authorList>
    </citation>
    <scope>NUCLEOTIDE SEQUENCE [LARGE SCALE GENOMIC DNA]</scope>
    <source>
        <strain evidence="1 2">BIOML-A198</strain>
    </source>
</reference>
<dbReference type="RefSeq" id="WP_155222930.1">
    <property type="nucleotide sequence ID" value="NZ_JADPFQ010000032.1"/>
</dbReference>
<name>A0A9X5APM2_9FIRM</name>
<protein>
    <recommendedName>
        <fullName evidence="3">DUF669 domain-containing protein</fullName>
    </recommendedName>
</protein>
<dbReference type="AlphaFoldDB" id="A0A9X5APM2"/>
<evidence type="ECO:0000313" key="2">
    <source>
        <dbReference type="Proteomes" id="UP000487649"/>
    </source>
</evidence>
<dbReference type="Proteomes" id="UP000487649">
    <property type="component" value="Unassembled WGS sequence"/>
</dbReference>